<dbReference type="GO" id="GO:0016787">
    <property type="term" value="F:hydrolase activity"/>
    <property type="evidence" value="ECO:0007669"/>
    <property type="project" value="UniProtKB-KW"/>
</dbReference>
<sequence>MTVFFTADTHFGHRSILSMCNRPFADIDEHDHALIENWNAVVGPEDTVYHLGDFAYRCGPQQTRDIFAKLNGEKHLILGNHDFKNETQKLPWASQSDLTEVNIKGQIFVLCHYGLRTWRNMRRGAIQLYGHSHGRLPGTSQCIDVGVDNVGYVPVDAQTIGARLADLPQLQFLDETDEEPAMALPAI</sequence>
<name>A0A918RTA0_9HYPH</name>
<dbReference type="AlphaFoldDB" id="A0A918RTA0"/>
<evidence type="ECO:0000259" key="1">
    <source>
        <dbReference type="Pfam" id="PF00149"/>
    </source>
</evidence>
<dbReference type="InterPro" id="IPR029052">
    <property type="entry name" value="Metallo-depent_PP-like"/>
</dbReference>
<keyword evidence="3" id="KW-1185">Reference proteome</keyword>
<comment type="caution">
    <text evidence="2">The sequence shown here is derived from an EMBL/GenBank/DDBJ whole genome shotgun (WGS) entry which is preliminary data.</text>
</comment>
<accession>A0A918RTA0</accession>
<dbReference type="EMBL" id="BMZE01000001">
    <property type="protein sequence ID" value="GHA10144.1"/>
    <property type="molecule type" value="Genomic_DNA"/>
</dbReference>
<gene>
    <name evidence="2" type="ORF">GCM10007989_00310</name>
</gene>
<proteinExistence type="predicted"/>
<dbReference type="Pfam" id="PF00149">
    <property type="entry name" value="Metallophos"/>
    <property type="match status" value="1"/>
</dbReference>
<evidence type="ECO:0000313" key="2">
    <source>
        <dbReference type="EMBL" id="GHA10144.1"/>
    </source>
</evidence>
<organism evidence="2 3">
    <name type="scientific">Devosia pacifica</name>
    <dbReference type="NCBI Taxonomy" id="1335967"/>
    <lineage>
        <taxon>Bacteria</taxon>
        <taxon>Pseudomonadati</taxon>
        <taxon>Pseudomonadota</taxon>
        <taxon>Alphaproteobacteria</taxon>
        <taxon>Hyphomicrobiales</taxon>
        <taxon>Devosiaceae</taxon>
        <taxon>Devosia</taxon>
    </lineage>
</organism>
<protein>
    <submittedName>
        <fullName evidence="2">Hydrolase</fullName>
    </submittedName>
</protein>
<dbReference type="Gene3D" id="3.60.21.10">
    <property type="match status" value="1"/>
</dbReference>
<reference evidence="2" key="2">
    <citation type="submission" date="2020-09" db="EMBL/GenBank/DDBJ databases">
        <authorList>
            <person name="Sun Q."/>
            <person name="Kim S."/>
        </authorList>
    </citation>
    <scope>NUCLEOTIDE SEQUENCE</scope>
    <source>
        <strain evidence="2">KCTC 32437</strain>
    </source>
</reference>
<dbReference type="InterPro" id="IPR004843">
    <property type="entry name" value="Calcineurin-like_PHP"/>
</dbReference>
<evidence type="ECO:0000313" key="3">
    <source>
        <dbReference type="Proteomes" id="UP000646579"/>
    </source>
</evidence>
<feature type="domain" description="Calcineurin-like phosphoesterase" evidence="1">
    <location>
        <begin position="1"/>
        <end position="122"/>
    </location>
</feature>
<keyword evidence="2" id="KW-0378">Hydrolase</keyword>
<reference evidence="2" key="1">
    <citation type="journal article" date="2014" name="Int. J. Syst. Evol. Microbiol.">
        <title>Complete genome sequence of Corynebacterium casei LMG S-19264T (=DSM 44701T), isolated from a smear-ripened cheese.</title>
        <authorList>
            <consortium name="US DOE Joint Genome Institute (JGI-PGF)"/>
            <person name="Walter F."/>
            <person name="Albersmeier A."/>
            <person name="Kalinowski J."/>
            <person name="Ruckert C."/>
        </authorList>
    </citation>
    <scope>NUCLEOTIDE SEQUENCE</scope>
    <source>
        <strain evidence="2">KCTC 32437</strain>
    </source>
</reference>
<dbReference type="SUPFAM" id="SSF56300">
    <property type="entry name" value="Metallo-dependent phosphatases"/>
    <property type="match status" value="1"/>
</dbReference>
<dbReference type="RefSeq" id="WP_244639834.1">
    <property type="nucleotide sequence ID" value="NZ_BMZE01000001.1"/>
</dbReference>
<dbReference type="Proteomes" id="UP000646579">
    <property type="component" value="Unassembled WGS sequence"/>
</dbReference>